<keyword evidence="3" id="KW-1185">Reference proteome</keyword>
<proteinExistence type="predicted"/>
<sequence>MSWPSVDGFIVNRNATWSTDTPSPSQPGSHVVKEAIFEFPTSADRLFCLSRGFGPLAGGAFCLTQSDRVRAGIVEVKVIVEYWAGNTATLDSILRVCELTRRENQHGVGILTRPLLGLGMNSQFHASIKVVVTLPIGPQSAGVLKLKNFETDMPLFSHLVDNLSSTVYFRTVSFRTTNAPILVESINVGKANISTDNGPIEGSFTSKASLRMATNNSPIRVSVCLQNTDATSFSELNMRTSNGPINGSITLGAPLSSTTSSPERGGNFLVNAATHLGALSLTFPSAPPLCNLHLLGSTSLGPVEITLPKTYEGSFEAQTSMGFTSIGFGNGMGIQRRRMGYEQNEMNVKKGWICTSDEGRWRGEAKITTSMAPVTLVL</sequence>
<dbReference type="EMBL" id="MU806118">
    <property type="protein sequence ID" value="KAJ3839600.1"/>
    <property type="molecule type" value="Genomic_DNA"/>
</dbReference>
<feature type="domain" description="DUF7330" evidence="1">
    <location>
        <begin position="192"/>
        <end position="323"/>
    </location>
</feature>
<organism evidence="2 3">
    <name type="scientific">Lentinula raphanica</name>
    <dbReference type="NCBI Taxonomy" id="153919"/>
    <lineage>
        <taxon>Eukaryota</taxon>
        <taxon>Fungi</taxon>
        <taxon>Dikarya</taxon>
        <taxon>Basidiomycota</taxon>
        <taxon>Agaricomycotina</taxon>
        <taxon>Agaricomycetes</taxon>
        <taxon>Agaricomycetidae</taxon>
        <taxon>Agaricales</taxon>
        <taxon>Marasmiineae</taxon>
        <taxon>Omphalotaceae</taxon>
        <taxon>Lentinula</taxon>
    </lineage>
</organism>
<protein>
    <recommendedName>
        <fullName evidence="1">DUF7330 domain-containing protein</fullName>
    </recommendedName>
</protein>
<reference evidence="2" key="1">
    <citation type="submission" date="2022-08" db="EMBL/GenBank/DDBJ databases">
        <authorList>
            <consortium name="DOE Joint Genome Institute"/>
            <person name="Min B."/>
            <person name="Riley R."/>
            <person name="Sierra-Patev S."/>
            <person name="Naranjo-Ortiz M."/>
            <person name="Looney B."/>
            <person name="Konkel Z."/>
            <person name="Slot J.C."/>
            <person name="Sakamoto Y."/>
            <person name="Steenwyk J.L."/>
            <person name="Rokas A."/>
            <person name="Carro J."/>
            <person name="Camarero S."/>
            <person name="Ferreira P."/>
            <person name="Molpeceres G."/>
            <person name="Ruiz-Duenas F.J."/>
            <person name="Serrano A."/>
            <person name="Henrissat B."/>
            <person name="Drula E."/>
            <person name="Hughes K.W."/>
            <person name="Mata J.L."/>
            <person name="Ishikawa N.K."/>
            <person name="Vargas-Isla R."/>
            <person name="Ushijima S."/>
            <person name="Smith C.A."/>
            <person name="Ahrendt S."/>
            <person name="Andreopoulos W."/>
            <person name="He G."/>
            <person name="Labutti K."/>
            <person name="Lipzen A."/>
            <person name="Ng V."/>
            <person name="Sandor L."/>
            <person name="Barry K."/>
            <person name="Martinez A.T."/>
            <person name="Xiao Y."/>
            <person name="Gibbons J.G."/>
            <person name="Terashima K."/>
            <person name="Hibbett D.S."/>
            <person name="Grigoriev I.V."/>
        </authorList>
    </citation>
    <scope>NUCLEOTIDE SEQUENCE</scope>
    <source>
        <strain evidence="2">TFB9207</strain>
    </source>
</reference>
<dbReference type="Pfam" id="PF24016">
    <property type="entry name" value="DUF7330"/>
    <property type="match status" value="1"/>
</dbReference>
<evidence type="ECO:0000313" key="2">
    <source>
        <dbReference type="EMBL" id="KAJ3839600.1"/>
    </source>
</evidence>
<accession>A0AA38PB13</accession>
<evidence type="ECO:0000259" key="1">
    <source>
        <dbReference type="Pfam" id="PF24016"/>
    </source>
</evidence>
<name>A0AA38PB13_9AGAR</name>
<dbReference type="AlphaFoldDB" id="A0AA38PB13"/>
<gene>
    <name evidence="2" type="ORF">F5878DRAFT_111153</name>
</gene>
<comment type="caution">
    <text evidence="2">The sequence shown here is derived from an EMBL/GenBank/DDBJ whole genome shotgun (WGS) entry which is preliminary data.</text>
</comment>
<dbReference type="Proteomes" id="UP001163846">
    <property type="component" value="Unassembled WGS sequence"/>
</dbReference>
<dbReference type="InterPro" id="IPR055754">
    <property type="entry name" value="DUF7330"/>
</dbReference>
<evidence type="ECO:0000313" key="3">
    <source>
        <dbReference type="Proteomes" id="UP001163846"/>
    </source>
</evidence>